<dbReference type="AlphaFoldDB" id="A0A412QLY6"/>
<evidence type="ECO:0000313" key="8">
    <source>
        <dbReference type="Proteomes" id="UP000283360"/>
    </source>
</evidence>
<dbReference type="Proteomes" id="UP000283360">
    <property type="component" value="Unassembled WGS sequence"/>
</dbReference>
<dbReference type="GO" id="GO:0005886">
    <property type="term" value="C:plasma membrane"/>
    <property type="evidence" value="ECO:0007669"/>
    <property type="project" value="UniProtKB-SubCell"/>
</dbReference>
<gene>
    <name evidence="7" type="ORF">DWX03_03055</name>
</gene>
<protein>
    <submittedName>
        <fullName evidence="7">Virulence factor MviN</fullName>
    </submittedName>
</protein>
<keyword evidence="8" id="KW-1185">Reference proteome</keyword>
<dbReference type="GO" id="GO:0015297">
    <property type="term" value="F:antiporter activity"/>
    <property type="evidence" value="ECO:0007669"/>
    <property type="project" value="InterPro"/>
</dbReference>
<keyword evidence="2" id="KW-1003">Cell membrane</keyword>
<evidence type="ECO:0000256" key="3">
    <source>
        <dbReference type="ARBA" id="ARBA00022692"/>
    </source>
</evidence>
<evidence type="ECO:0000256" key="4">
    <source>
        <dbReference type="ARBA" id="ARBA00022989"/>
    </source>
</evidence>
<dbReference type="Pfam" id="PF01554">
    <property type="entry name" value="MatE"/>
    <property type="match status" value="1"/>
</dbReference>
<sequence>MKKRVILNIACTALCQLMTLISGLIVPRLILSTFGSEANGLVSSLTQFLNYISLVEGGIGSVVLTALYSPLAKKDNSKLSGVLKAAEKFFRQIAYIFVIYTIILACVYPMIVKSSFSWLFVASLTLILSFTLFIQYFFSITYKLLMQADQKMYIVQLWQALITLLNVVVVVVSIRVFPELRFVKLCSVLLFAIQPIAYSNYVKKHYSIQKDVKPDANALAQRWACFGQNFAYFIHSNTDVVVLTFFSDLKTVSVYSVYLLVVKNLQSFFKSFGNAFNPIIGKAIAVNDYEEANKYMEIYEFVVSSVATIIFGCCIYLLPSFVLIYTHGVTDTNYYRVVFSTIIILAEYIYCVRDPYVAVVYAAGKFKETANSAYIEAIINIVLSIILVFKFGLEGIAVGTFIGMLYRMLYLVWFVNKYIMPHPIWKMLKRLCISAGTIIVSCLLVAVFDTTGSPTLILWVKNGVLCLVVFCIITIASNLIFDNKLFLAVCRRVQSKRRG</sequence>
<feature type="transmembrane region" description="Helical" evidence="6">
    <location>
        <begin position="51"/>
        <end position="72"/>
    </location>
</feature>
<proteinExistence type="predicted"/>
<feature type="transmembrane region" description="Helical" evidence="6">
    <location>
        <begin position="334"/>
        <end position="352"/>
    </location>
</feature>
<dbReference type="InterPro" id="IPR002528">
    <property type="entry name" value="MATE_fam"/>
</dbReference>
<feature type="transmembrane region" description="Helical" evidence="6">
    <location>
        <begin position="118"/>
        <end position="145"/>
    </location>
</feature>
<dbReference type="EMBL" id="QRXJ01000003">
    <property type="protein sequence ID" value="RGT91992.1"/>
    <property type="molecule type" value="Genomic_DNA"/>
</dbReference>
<dbReference type="GO" id="GO:0042910">
    <property type="term" value="F:xenobiotic transmembrane transporter activity"/>
    <property type="evidence" value="ECO:0007669"/>
    <property type="project" value="InterPro"/>
</dbReference>
<dbReference type="PANTHER" id="PTHR30250">
    <property type="entry name" value="PST FAMILY PREDICTED COLANIC ACID TRANSPORTER"/>
    <property type="match status" value="1"/>
</dbReference>
<comment type="subcellular location">
    <subcellularLocation>
        <location evidence="1">Cell membrane</location>
        <topology evidence="1">Multi-pass membrane protein</topology>
    </subcellularLocation>
</comment>
<comment type="caution">
    <text evidence="7">The sequence shown here is derived from an EMBL/GenBank/DDBJ whole genome shotgun (WGS) entry which is preliminary data.</text>
</comment>
<keyword evidence="3 6" id="KW-0812">Transmembrane</keyword>
<keyword evidence="4 6" id="KW-1133">Transmembrane helix</keyword>
<organism evidence="7 8">
    <name type="scientific">Coprococcus comes</name>
    <dbReference type="NCBI Taxonomy" id="410072"/>
    <lineage>
        <taxon>Bacteria</taxon>
        <taxon>Bacillati</taxon>
        <taxon>Bacillota</taxon>
        <taxon>Clostridia</taxon>
        <taxon>Lachnospirales</taxon>
        <taxon>Lachnospiraceae</taxon>
        <taxon>Coprococcus</taxon>
    </lineage>
</organism>
<feature type="transmembrane region" description="Helical" evidence="6">
    <location>
        <begin position="460"/>
        <end position="481"/>
    </location>
</feature>
<evidence type="ECO:0000256" key="6">
    <source>
        <dbReference type="SAM" id="Phobius"/>
    </source>
</evidence>
<accession>A0A412QLY6</accession>
<dbReference type="RefSeq" id="WP_117834509.1">
    <property type="nucleotide sequence ID" value="NZ_QRXJ01000003.1"/>
</dbReference>
<feature type="transmembrane region" description="Helical" evidence="6">
    <location>
        <begin position="157"/>
        <end position="176"/>
    </location>
</feature>
<reference evidence="7 8" key="1">
    <citation type="submission" date="2018-08" db="EMBL/GenBank/DDBJ databases">
        <title>A genome reference for cultivated species of the human gut microbiota.</title>
        <authorList>
            <person name="Zou Y."/>
            <person name="Xue W."/>
            <person name="Luo G."/>
        </authorList>
    </citation>
    <scope>NUCLEOTIDE SEQUENCE [LARGE SCALE GENOMIC DNA]</scope>
    <source>
        <strain evidence="7 8">AF18-12LB</strain>
    </source>
</reference>
<feature type="transmembrane region" description="Helical" evidence="6">
    <location>
        <begin position="373"/>
        <end position="389"/>
    </location>
</feature>
<feature type="transmembrane region" description="Helical" evidence="6">
    <location>
        <begin position="7"/>
        <end position="31"/>
    </location>
</feature>
<feature type="transmembrane region" description="Helical" evidence="6">
    <location>
        <begin position="395"/>
        <end position="415"/>
    </location>
</feature>
<dbReference type="InterPro" id="IPR050833">
    <property type="entry name" value="Poly_Biosynth_Transport"/>
</dbReference>
<evidence type="ECO:0000256" key="1">
    <source>
        <dbReference type="ARBA" id="ARBA00004651"/>
    </source>
</evidence>
<name>A0A412QLY6_9FIRM</name>
<keyword evidence="5 6" id="KW-0472">Membrane</keyword>
<evidence type="ECO:0000256" key="2">
    <source>
        <dbReference type="ARBA" id="ARBA00022475"/>
    </source>
</evidence>
<evidence type="ECO:0000256" key="5">
    <source>
        <dbReference type="ARBA" id="ARBA00023136"/>
    </source>
</evidence>
<feature type="transmembrane region" description="Helical" evidence="6">
    <location>
        <begin position="93"/>
        <end position="112"/>
    </location>
</feature>
<evidence type="ECO:0000313" key="7">
    <source>
        <dbReference type="EMBL" id="RGT91992.1"/>
    </source>
</evidence>
<feature type="transmembrane region" description="Helical" evidence="6">
    <location>
        <begin position="301"/>
        <end position="322"/>
    </location>
</feature>
<dbReference type="PANTHER" id="PTHR30250:SF26">
    <property type="entry name" value="PSMA PROTEIN"/>
    <property type="match status" value="1"/>
</dbReference>
<feature type="transmembrane region" description="Helical" evidence="6">
    <location>
        <begin position="427"/>
        <end position="448"/>
    </location>
</feature>